<protein>
    <submittedName>
        <fullName evidence="1">Uncharacterized protein</fullName>
    </submittedName>
</protein>
<evidence type="ECO:0000313" key="2">
    <source>
        <dbReference type="Proteomes" id="UP000221165"/>
    </source>
</evidence>
<comment type="caution">
    <text evidence="1">The sequence shown here is derived from an EMBL/GenBank/DDBJ whole genome shotgun (WGS) entry which is preliminary data.</text>
</comment>
<reference evidence="1 2" key="1">
    <citation type="journal article" date="2017" name="Int. J. Parasitol.">
        <title>The genome of the protozoan parasite Cystoisospora suis and a reverse vaccinology approach to identify vaccine candidates.</title>
        <authorList>
            <person name="Palmieri N."/>
            <person name="Shrestha A."/>
            <person name="Ruttkowski B."/>
            <person name="Beck T."/>
            <person name="Vogl C."/>
            <person name="Tomley F."/>
            <person name="Blake D.P."/>
            <person name="Joachim A."/>
        </authorList>
    </citation>
    <scope>NUCLEOTIDE SEQUENCE [LARGE SCALE GENOMIC DNA]</scope>
    <source>
        <strain evidence="1 2">Wien I</strain>
    </source>
</reference>
<name>A0A2C6KGU4_9APIC</name>
<gene>
    <name evidence="1" type="ORF">CSUI_010633</name>
</gene>
<evidence type="ECO:0000313" key="1">
    <source>
        <dbReference type="EMBL" id="PHJ15556.1"/>
    </source>
</evidence>
<dbReference type="AlphaFoldDB" id="A0A2C6KGU4"/>
<dbReference type="VEuPathDB" id="ToxoDB:CSUI_010633"/>
<dbReference type="Proteomes" id="UP000221165">
    <property type="component" value="Unassembled WGS sequence"/>
</dbReference>
<dbReference type="RefSeq" id="XP_067917289.1">
    <property type="nucleotide sequence ID" value="XM_068070736.1"/>
</dbReference>
<dbReference type="EMBL" id="MIGC01007886">
    <property type="protein sequence ID" value="PHJ15556.1"/>
    <property type="molecule type" value="Genomic_DNA"/>
</dbReference>
<dbReference type="GeneID" id="94433947"/>
<accession>A0A2C6KGU4</accession>
<keyword evidence="2" id="KW-1185">Reference proteome</keyword>
<sequence length="97" mass="11536">MDLTLITREKEEEESFQKGKMKFFHRIDSLSVPLSISSYQCPSRVWSEIYQSLSLYMCVCIFRILMCIRPNCLSVYRCVCLSVSLFVYRHLCSYLRI</sequence>
<proteinExistence type="predicted"/>
<organism evidence="1 2">
    <name type="scientific">Cystoisospora suis</name>
    <dbReference type="NCBI Taxonomy" id="483139"/>
    <lineage>
        <taxon>Eukaryota</taxon>
        <taxon>Sar</taxon>
        <taxon>Alveolata</taxon>
        <taxon>Apicomplexa</taxon>
        <taxon>Conoidasida</taxon>
        <taxon>Coccidia</taxon>
        <taxon>Eucoccidiorida</taxon>
        <taxon>Eimeriorina</taxon>
        <taxon>Sarcocystidae</taxon>
        <taxon>Cystoisospora</taxon>
    </lineage>
</organism>